<dbReference type="InterPro" id="IPR019546">
    <property type="entry name" value="TAT_signal_bac_arc"/>
</dbReference>
<evidence type="ECO:0000256" key="9">
    <source>
        <dbReference type="SAM" id="Phobius"/>
    </source>
</evidence>
<dbReference type="PROSITE" id="PS51296">
    <property type="entry name" value="RIESKE"/>
    <property type="match status" value="1"/>
</dbReference>
<feature type="domain" description="Rieske" evidence="10">
    <location>
        <begin position="55"/>
        <end position="147"/>
    </location>
</feature>
<dbReference type="PANTHER" id="PTHR10134">
    <property type="entry name" value="CYTOCHROME B-C1 COMPLEX SUBUNIT RIESKE, MITOCHONDRIAL"/>
    <property type="match status" value="1"/>
</dbReference>
<evidence type="ECO:0000256" key="6">
    <source>
        <dbReference type="ARBA" id="ARBA00023014"/>
    </source>
</evidence>
<gene>
    <name evidence="11" type="ORF">PITCH_A700018</name>
</gene>
<evidence type="ECO:0000256" key="2">
    <source>
        <dbReference type="ARBA" id="ARBA00011771"/>
    </source>
</evidence>
<keyword evidence="4" id="KW-0479">Metal-binding</keyword>
<keyword evidence="9" id="KW-0472">Membrane</keyword>
<dbReference type="AlphaFoldDB" id="A0A445N1R9"/>
<protein>
    <recommendedName>
        <fullName evidence="10">Rieske domain-containing protein</fullName>
    </recommendedName>
</protein>
<name>A0A445N1R9_9BACT</name>
<dbReference type="InterPro" id="IPR036922">
    <property type="entry name" value="Rieske_2Fe-2S_sf"/>
</dbReference>
<evidence type="ECO:0000256" key="5">
    <source>
        <dbReference type="ARBA" id="ARBA00023004"/>
    </source>
</evidence>
<dbReference type="PROSITE" id="PS51257">
    <property type="entry name" value="PROKAR_LIPOPROTEIN"/>
    <property type="match status" value="1"/>
</dbReference>
<dbReference type="Pfam" id="PF00355">
    <property type="entry name" value="Rieske"/>
    <property type="match status" value="1"/>
</dbReference>
<feature type="transmembrane region" description="Helical" evidence="9">
    <location>
        <begin position="12"/>
        <end position="35"/>
    </location>
</feature>
<dbReference type="GO" id="GO:0030313">
    <property type="term" value="C:cell envelope"/>
    <property type="evidence" value="ECO:0007669"/>
    <property type="project" value="UniProtKB-SubCell"/>
</dbReference>
<dbReference type="GO" id="GO:0046872">
    <property type="term" value="F:metal ion binding"/>
    <property type="evidence" value="ECO:0007669"/>
    <property type="project" value="UniProtKB-KW"/>
</dbReference>
<reference evidence="11" key="1">
    <citation type="submission" date="2018-01" db="EMBL/GenBank/DDBJ databases">
        <authorList>
            <person name="Regsiter A."/>
            <person name="William W."/>
        </authorList>
    </citation>
    <scope>NUCLEOTIDE SEQUENCE</scope>
    <source>
        <strain evidence="11">TRIP AH-1</strain>
    </source>
</reference>
<evidence type="ECO:0000256" key="8">
    <source>
        <dbReference type="ARBA" id="ARBA00034078"/>
    </source>
</evidence>
<dbReference type="GO" id="GO:0051537">
    <property type="term" value="F:2 iron, 2 sulfur cluster binding"/>
    <property type="evidence" value="ECO:0007669"/>
    <property type="project" value="UniProtKB-KW"/>
</dbReference>
<organism evidence="11">
    <name type="scientific">uncultured Desulfobacterium sp</name>
    <dbReference type="NCBI Taxonomy" id="201089"/>
    <lineage>
        <taxon>Bacteria</taxon>
        <taxon>Pseudomonadati</taxon>
        <taxon>Thermodesulfobacteriota</taxon>
        <taxon>Desulfobacteria</taxon>
        <taxon>Desulfobacterales</taxon>
        <taxon>Desulfobacteriaceae</taxon>
        <taxon>Desulfobacterium</taxon>
        <taxon>environmental samples</taxon>
    </lineage>
</organism>
<keyword evidence="3" id="KW-0001">2Fe-2S</keyword>
<proteinExistence type="predicted"/>
<dbReference type="GO" id="GO:0016020">
    <property type="term" value="C:membrane"/>
    <property type="evidence" value="ECO:0007669"/>
    <property type="project" value="InterPro"/>
</dbReference>
<accession>A0A445N1R9</accession>
<keyword evidence="7" id="KW-1015">Disulfide bond</keyword>
<evidence type="ECO:0000256" key="4">
    <source>
        <dbReference type="ARBA" id="ARBA00022723"/>
    </source>
</evidence>
<dbReference type="CDD" id="cd03467">
    <property type="entry name" value="Rieske"/>
    <property type="match status" value="1"/>
</dbReference>
<evidence type="ECO:0000256" key="7">
    <source>
        <dbReference type="ARBA" id="ARBA00023157"/>
    </source>
</evidence>
<dbReference type="Gene3D" id="2.102.10.10">
    <property type="entry name" value="Rieske [2Fe-2S] iron-sulphur domain"/>
    <property type="match status" value="1"/>
</dbReference>
<dbReference type="InterPro" id="IPR006311">
    <property type="entry name" value="TAT_signal"/>
</dbReference>
<keyword evidence="9" id="KW-0812">Transmembrane</keyword>
<comment type="subcellular location">
    <subcellularLocation>
        <location evidence="1">Cell envelope</location>
    </subcellularLocation>
</comment>
<dbReference type="PRINTS" id="PR00162">
    <property type="entry name" value="RIESKE"/>
</dbReference>
<keyword evidence="6" id="KW-0411">Iron-sulfur</keyword>
<keyword evidence="5" id="KW-0408">Iron</keyword>
<evidence type="ECO:0000256" key="3">
    <source>
        <dbReference type="ARBA" id="ARBA00022714"/>
    </source>
</evidence>
<dbReference type="InterPro" id="IPR014349">
    <property type="entry name" value="Rieske_Fe-S_prot"/>
</dbReference>
<dbReference type="InterPro" id="IPR005805">
    <property type="entry name" value="Rieske_Fe-S_prot_C"/>
</dbReference>
<sequence length="160" mass="17380">MNQYDRRSFLKGCVCIAAAAGTAGAFSGCTIAGWFKSETKGDMWLSVGRLADLTDKRPARVETATGIADGKKIKDPKLVVLRMGENAYVMSGRCTHWGCEVNIQEDGSYLCPCHKSHFDRSGAVLKGPAKEPLAWFETRLAENGEVQTNIGRQISPPVSL</sequence>
<dbReference type="InterPro" id="IPR017941">
    <property type="entry name" value="Rieske_2Fe-2S"/>
</dbReference>
<keyword evidence="9" id="KW-1133">Transmembrane helix</keyword>
<evidence type="ECO:0000259" key="10">
    <source>
        <dbReference type="PROSITE" id="PS51296"/>
    </source>
</evidence>
<evidence type="ECO:0000256" key="1">
    <source>
        <dbReference type="ARBA" id="ARBA00004196"/>
    </source>
</evidence>
<dbReference type="PROSITE" id="PS51318">
    <property type="entry name" value="TAT"/>
    <property type="match status" value="1"/>
</dbReference>
<comment type="cofactor">
    <cofactor evidence="8">
        <name>[2Fe-2S] cluster</name>
        <dbReference type="ChEBI" id="CHEBI:190135"/>
    </cofactor>
</comment>
<comment type="subunit">
    <text evidence="2">Heterodimer of a large and a small subunit.</text>
</comment>
<dbReference type="NCBIfam" id="TIGR01409">
    <property type="entry name" value="TAT_signal_seq"/>
    <property type="match status" value="1"/>
</dbReference>
<dbReference type="EMBL" id="OJIN01000215">
    <property type="protein sequence ID" value="SPD75648.1"/>
    <property type="molecule type" value="Genomic_DNA"/>
</dbReference>
<dbReference type="SUPFAM" id="SSF50022">
    <property type="entry name" value="ISP domain"/>
    <property type="match status" value="1"/>
</dbReference>
<evidence type="ECO:0000313" key="11">
    <source>
        <dbReference type="EMBL" id="SPD75648.1"/>
    </source>
</evidence>